<dbReference type="AlphaFoldDB" id="A0A4P6XME6"/>
<dbReference type="PANTHER" id="PTHR13675:SF1">
    <property type="entry name" value="SUCCINATE DEHYDROGENASE ASSEMBLY FACTOR 1, MITOCHONDRIAL"/>
    <property type="match status" value="1"/>
</dbReference>
<dbReference type="STRING" id="2163413.A0A4P6XME6"/>
<evidence type="ECO:0000256" key="1">
    <source>
        <dbReference type="ARBA" id="ARBA00004305"/>
    </source>
</evidence>
<dbReference type="InterPro" id="IPR045295">
    <property type="entry name" value="Complex1_LYR_SDHAF1_LYRM8"/>
</dbReference>
<dbReference type="CDD" id="cd20268">
    <property type="entry name" value="Complex1_LYR_SDHAF1_LYRM8"/>
    <property type="match status" value="1"/>
</dbReference>
<protein>
    <submittedName>
        <fullName evidence="6">Succinate dehydrogenase assembly factor 1</fullName>
    </submittedName>
</protein>
<keyword evidence="7" id="KW-1185">Reference proteome</keyword>
<dbReference type="EMBL" id="CP034458">
    <property type="protein sequence ID" value="QBM88582.1"/>
    <property type="molecule type" value="Genomic_DNA"/>
</dbReference>
<evidence type="ECO:0000259" key="5">
    <source>
        <dbReference type="Pfam" id="PF05347"/>
    </source>
</evidence>
<proteinExistence type="inferred from homology"/>
<name>A0A4P6XME6_9ASCO</name>
<evidence type="ECO:0000313" key="6">
    <source>
        <dbReference type="EMBL" id="QBM88582.1"/>
    </source>
</evidence>
<sequence>MPRLSGIQREVLKLYRECMRSVNTKPREFQGHWRVYIRAEFGKYHHLPKKSFSVIEHLLRVGRRRYEMYLDPNIKDVN</sequence>
<evidence type="ECO:0000313" key="7">
    <source>
        <dbReference type="Proteomes" id="UP000292447"/>
    </source>
</evidence>
<gene>
    <name evidence="6" type="primary">MPUL0C05530</name>
    <name evidence="6" type="ORF">METSCH_C05530</name>
</gene>
<dbReference type="Proteomes" id="UP000292447">
    <property type="component" value="Chromosome III"/>
</dbReference>
<keyword evidence="3" id="KW-0143">Chaperone</keyword>
<organism evidence="6 7">
    <name type="scientific">Metschnikowia aff. pulcherrima</name>
    <dbReference type="NCBI Taxonomy" id="2163413"/>
    <lineage>
        <taxon>Eukaryota</taxon>
        <taxon>Fungi</taxon>
        <taxon>Dikarya</taxon>
        <taxon>Ascomycota</taxon>
        <taxon>Saccharomycotina</taxon>
        <taxon>Pichiomycetes</taxon>
        <taxon>Metschnikowiaceae</taxon>
        <taxon>Metschnikowia</taxon>
    </lineage>
</organism>
<dbReference type="PANTHER" id="PTHR13675">
    <property type="entry name" value="LYR MOTIF-CONTAINING PROTEIN 2"/>
    <property type="match status" value="1"/>
</dbReference>
<evidence type="ECO:0000256" key="2">
    <source>
        <dbReference type="ARBA" id="ARBA00023128"/>
    </source>
</evidence>
<dbReference type="GO" id="GO:0005759">
    <property type="term" value="C:mitochondrial matrix"/>
    <property type="evidence" value="ECO:0007669"/>
    <property type="project" value="UniProtKB-SubCell"/>
</dbReference>
<dbReference type="Pfam" id="PF05347">
    <property type="entry name" value="Complex1_LYR"/>
    <property type="match status" value="1"/>
</dbReference>
<comment type="similarity">
    <text evidence="4">Belongs to the complex I LYR family. SDHAF1 subfamily.</text>
</comment>
<evidence type="ECO:0000256" key="3">
    <source>
        <dbReference type="ARBA" id="ARBA00023186"/>
    </source>
</evidence>
<dbReference type="GO" id="GO:0034553">
    <property type="term" value="P:mitochondrial respiratory chain complex II assembly"/>
    <property type="evidence" value="ECO:0007669"/>
    <property type="project" value="InterPro"/>
</dbReference>
<evidence type="ECO:0000256" key="4">
    <source>
        <dbReference type="ARBA" id="ARBA00025715"/>
    </source>
</evidence>
<accession>A0A4P6XME6</accession>
<keyword evidence="2" id="KW-0496">Mitochondrion</keyword>
<comment type="subcellular location">
    <subcellularLocation>
        <location evidence="1">Mitochondrion matrix</location>
    </subcellularLocation>
</comment>
<dbReference type="InterPro" id="IPR008011">
    <property type="entry name" value="Complex1_LYR_dom"/>
</dbReference>
<reference evidence="7" key="1">
    <citation type="submission" date="2019-03" db="EMBL/GenBank/DDBJ databases">
        <title>Snf2 controls pulcherriminic acid biosynthesis and connects pigmentation and antifungal activity of the yeast Metschnikowia pulcherrima.</title>
        <authorList>
            <person name="Gore-Lloyd D."/>
            <person name="Sumann I."/>
            <person name="Brachmann A.O."/>
            <person name="Schneeberger K."/>
            <person name="Ortiz-Merino R.A."/>
            <person name="Moreno-Beltran M."/>
            <person name="Schlaefli M."/>
            <person name="Kirner P."/>
            <person name="Santos Kron A."/>
            <person name="Wolfe K.H."/>
            <person name="Piel J."/>
            <person name="Ahrens C.H."/>
            <person name="Henk D."/>
            <person name="Freimoser F.M."/>
        </authorList>
    </citation>
    <scope>NUCLEOTIDE SEQUENCE [LARGE SCALE GENOMIC DNA]</scope>
    <source>
        <strain evidence="7">APC 1.2</strain>
    </source>
</reference>
<feature type="domain" description="Complex 1 LYR protein" evidence="5">
    <location>
        <begin position="9"/>
        <end position="68"/>
    </location>
</feature>